<keyword evidence="3" id="KW-1185">Reference proteome</keyword>
<accession>A0ABR1TLG8</accession>
<dbReference type="Proteomes" id="UP001446871">
    <property type="component" value="Unassembled WGS sequence"/>
</dbReference>
<sequence length="84" mass="9819">MARLLFLSFLGSRFVFFGAIIEPLLPDQHLFVRSTVHKEHPTAWLQPIIEWLGFASFWVGVIYWMGESYTKPHPKKNAKDEESQ</sequence>
<proteinExistence type="predicted"/>
<dbReference type="EMBL" id="JAQQWM010000009">
    <property type="protein sequence ID" value="KAK8047469.1"/>
    <property type="molecule type" value="Genomic_DNA"/>
</dbReference>
<evidence type="ECO:0000256" key="1">
    <source>
        <dbReference type="SAM" id="Phobius"/>
    </source>
</evidence>
<comment type="caution">
    <text evidence="2">The sequence shown here is derived from an EMBL/GenBank/DDBJ whole genome shotgun (WGS) entry which is preliminary data.</text>
</comment>
<protein>
    <submittedName>
        <fullName evidence="2">Uncharacterized protein</fullName>
    </submittedName>
</protein>
<keyword evidence="1" id="KW-0472">Membrane</keyword>
<keyword evidence="1" id="KW-0812">Transmembrane</keyword>
<keyword evidence="1" id="KW-1133">Transmembrane helix</keyword>
<feature type="transmembrane region" description="Helical" evidence="1">
    <location>
        <begin position="43"/>
        <end position="66"/>
    </location>
</feature>
<reference evidence="2 3" key="1">
    <citation type="submission" date="2023-01" db="EMBL/GenBank/DDBJ databases">
        <title>Analysis of 21 Apiospora genomes using comparative genomics revels a genus with tremendous synthesis potential of carbohydrate active enzymes and secondary metabolites.</title>
        <authorList>
            <person name="Sorensen T."/>
        </authorList>
    </citation>
    <scope>NUCLEOTIDE SEQUENCE [LARGE SCALE GENOMIC DNA]</scope>
    <source>
        <strain evidence="2 3">CBS 83171</strain>
    </source>
</reference>
<name>A0ABR1TLG8_9PEZI</name>
<evidence type="ECO:0000313" key="3">
    <source>
        <dbReference type="Proteomes" id="UP001446871"/>
    </source>
</evidence>
<evidence type="ECO:0000313" key="2">
    <source>
        <dbReference type="EMBL" id="KAK8047469.1"/>
    </source>
</evidence>
<organism evidence="2 3">
    <name type="scientific">Apiospora saccharicola</name>
    <dbReference type="NCBI Taxonomy" id="335842"/>
    <lineage>
        <taxon>Eukaryota</taxon>
        <taxon>Fungi</taxon>
        <taxon>Dikarya</taxon>
        <taxon>Ascomycota</taxon>
        <taxon>Pezizomycotina</taxon>
        <taxon>Sordariomycetes</taxon>
        <taxon>Xylariomycetidae</taxon>
        <taxon>Amphisphaeriales</taxon>
        <taxon>Apiosporaceae</taxon>
        <taxon>Apiospora</taxon>
    </lineage>
</organism>
<gene>
    <name evidence="2" type="ORF">PG996_015533</name>
</gene>